<reference evidence="2 3" key="1">
    <citation type="submission" date="2024-08" db="EMBL/GenBank/DDBJ databases">
        <title>Gnathostoma spinigerum genome.</title>
        <authorList>
            <person name="Gonzalez-Bertolin B."/>
            <person name="Monzon S."/>
            <person name="Zaballos A."/>
            <person name="Jimenez P."/>
            <person name="Dekumyoy P."/>
            <person name="Varona S."/>
            <person name="Cuesta I."/>
            <person name="Sumanam S."/>
            <person name="Adisakwattana P."/>
            <person name="Gasser R.B."/>
            <person name="Hernandez-Gonzalez A."/>
            <person name="Young N.D."/>
            <person name="Perteguer M.J."/>
        </authorList>
    </citation>
    <scope>NUCLEOTIDE SEQUENCE [LARGE SCALE GENOMIC DNA]</scope>
    <source>
        <strain evidence="2">AL3</strain>
        <tissue evidence="2">Liver</tissue>
    </source>
</reference>
<evidence type="ECO:0000313" key="3">
    <source>
        <dbReference type="Proteomes" id="UP001608902"/>
    </source>
</evidence>
<name>A0ABD6ER87_9BILA</name>
<keyword evidence="3" id="KW-1185">Reference proteome</keyword>
<evidence type="ECO:0000313" key="2">
    <source>
        <dbReference type="EMBL" id="MFH4979072.1"/>
    </source>
</evidence>
<dbReference type="Pfam" id="PF16044">
    <property type="entry name" value="DUF4796_C"/>
    <property type="match status" value="1"/>
</dbReference>
<dbReference type="Proteomes" id="UP001608902">
    <property type="component" value="Unassembled WGS sequence"/>
</dbReference>
<sequence length="203" mass="23322">MEKNAVSLKVVTHRTCGRHFIINFVVCLPPSCPNCSESLNECDINISNFPKPFTSGCEFAIVLKPTRGTFSTYSLGSELHIGIFDPNSAVYSFVETGVHAEPSSSWRESIAIMTFDSAEVDMSRLLRDFLAYSSARFVPQKYDLNHWNCFNFVVEFTNFLGAFPNMNKQEFAKRFIRAPLRRVLRYHRLLHEVTLYQEFVMPL</sequence>
<dbReference type="InterPro" id="IPR032016">
    <property type="entry name" value="MKRN2OS-like"/>
</dbReference>
<proteinExistence type="predicted"/>
<dbReference type="InterPro" id="IPR053921">
    <property type="entry name" value="MKRN2OS-like_C"/>
</dbReference>
<gene>
    <name evidence="2" type="ORF">AB6A40_005781</name>
</gene>
<dbReference type="PANTHER" id="PTHR33963:SF2">
    <property type="entry name" value="MKRN2 OPPOSITE STRAND PROTEIN"/>
    <property type="match status" value="1"/>
</dbReference>
<accession>A0ABD6ER87</accession>
<dbReference type="EMBL" id="JBGFUD010003812">
    <property type="protein sequence ID" value="MFH4979072.1"/>
    <property type="molecule type" value="Genomic_DNA"/>
</dbReference>
<comment type="caution">
    <text evidence="2">The sequence shown here is derived from an EMBL/GenBank/DDBJ whole genome shotgun (WGS) entry which is preliminary data.</text>
</comment>
<dbReference type="PANTHER" id="PTHR33963">
    <property type="entry name" value="MKRN2 OPPOSITE STRAND PROTEIN"/>
    <property type="match status" value="1"/>
</dbReference>
<dbReference type="AlphaFoldDB" id="A0ABD6ER87"/>
<feature type="domain" description="MKRN2 opposite strand protein-like C-terminal" evidence="1">
    <location>
        <begin position="49"/>
        <end position="193"/>
    </location>
</feature>
<protein>
    <recommendedName>
        <fullName evidence="1">MKRN2 opposite strand protein-like C-terminal domain-containing protein</fullName>
    </recommendedName>
</protein>
<evidence type="ECO:0000259" key="1">
    <source>
        <dbReference type="Pfam" id="PF16044"/>
    </source>
</evidence>
<organism evidence="2 3">
    <name type="scientific">Gnathostoma spinigerum</name>
    <dbReference type="NCBI Taxonomy" id="75299"/>
    <lineage>
        <taxon>Eukaryota</taxon>
        <taxon>Metazoa</taxon>
        <taxon>Ecdysozoa</taxon>
        <taxon>Nematoda</taxon>
        <taxon>Chromadorea</taxon>
        <taxon>Rhabditida</taxon>
        <taxon>Spirurina</taxon>
        <taxon>Gnathostomatomorpha</taxon>
        <taxon>Gnathostomatoidea</taxon>
        <taxon>Gnathostomatidae</taxon>
        <taxon>Gnathostoma</taxon>
    </lineage>
</organism>